<reference evidence="2" key="1">
    <citation type="submission" date="2013-12" db="EMBL/GenBank/DDBJ databases">
        <authorList>
            <person name="Omoto C.K."/>
            <person name="Sibley D."/>
            <person name="Venepally P."/>
            <person name="Hadjithomas M."/>
            <person name="Karamycheva S."/>
            <person name="Brunk B."/>
            <person name="Roos D."/>
            <person name="Caler E."/>
            <person name="Lorenzi H."/>
        </authorList>
    </citation>
    <scope>NUCLEOTIDE SEQUENCE</scope>
</reference>
<protein>
    <submittedName>
        <fullName evidence="2">Transmembrane protein</fullName>
    </submittedName>
</protein>
<dbReference type="RefSeq" id="XP_011129008.1">
    <property type="nucleotide sequence ID" value="XM_011130706.1"/>
</dbReference>
<evidence type="ECO:0000313" key="2">
    <source>
        <dbReference type="EMBL" id="EZG82439.1"/>
    </source>
</evidence>
<keyword evidence="3" id="KW-1185">Reference proteome</keyword>
<evidence type="ECO:0000313" key="3">
    <source>
        <dbReference type="Proteomes" id="UP000019763"/>
    </source>
</evidence>
<dbReference type="EMBL" id="AFNH02000121">
    <property type="protein sequence ID" value="EZG82439.1"/>
    <property type="molecule type" value="Genomic_DNA"/>
</dbReference>
<keyword evidence="1 2" id="KW-0812">Transmembrane</keyword>
<dbReference type="eggNOG" id="ENOG502SGZH">
    <property type="taxonomic scope" value="Eukaryota"/>
</dbReference>
<name>A0A023BCJ3_GRENI</name>
<keyword evidence="1" id="KW-1133">Transmembrane helix</keyword>
<gene>
    <name evidence="2" type="ORF">GNI_016640</name>
</gene>
<dbReference type="VEuPathDB" id="CryptoDB:GNI_016640"/>
<proteinExistence type="predicted"/>
<accession>A0A023BCJ3</accession>
<comment type="caution">
    <text evidence="2">The sequence shown here is derived from an EMBL/GenBank/DDBJ whole genome shotgun (WGS) entry which is preliminary data.</text>
</comment>
<keyword evidence="1" id="KW-0472">Membrane</keyword>
<feature type="transmembrane region" description="Helical" evidence="1">
    <location>
        <begin position="21"/>
        <end position="40"/>
    </location>
</feature>
<dbReference type="Proteomes" id="UP000019763">
    <property type="component" value="Unassembled WGS sequence"/>
</dbReference>
<sequence>MASPVIPLTRRDHVRSLPRRVELKYIVLVFGMVFIGLYWMTEILAQDIRSRDAETMFYPSNRVQPGGIPAYVPHIINKPSDQMSLEHNMLGSDLLDGNKRTGLFDGIRTYYINLDGSVDRSRGMSGILGESAVRVRAVNGTDVDDLLDHFQPSDLQAFIEQPREFLFTKHRCVTGQLGNYLSHLNAISRALSDGAQYVVIVEDDLSDTYRQLWPAKLTTIVQQANKLYPKWYAIRLQWHDYEPKVQQEWKHWVSHAQDVRDHILQYSGQSKLDQLDQTWGNWPDDIIDFVRPYKEGWGNVATLWNRQGLQHFVDKYRSPTHPNKWQCLPDRPCSADLSFWVEDNVLITIPPLIGVKFTGISTSEIRNGVVNGDHALGHRRSALTQLAWLMETREIFKVDANIGQVPILPPAKHP</sequence>
<dbReference type="GeneID" id="22910872"/>
<dbReference type="AlphaFoldDB" id="A0A023BCJ3"/>
<organism evidence="2 3">
    <name type="scientific">Gregarina niphandrodes</name>
    <name type="common">Septate eugregarine</name>
    <dbReference type="NCBI Taxonomy" id="110365"/>
    <lineage>
        <taxon>Eukaryota</taxon>
        <taxon>Sar</taxon>
        <taxon>Alveolata</taxon>
        <taxon>Apicomplexa</taxon>
        <taxon>Conoidasida</taxon>
        <taxon>Gregarinasina</taxon>
        <taxon>Eugregarinorida</taxon>
        <taxon>Gregarinidae</taxon>
        <taxon>Gregarina</taxon>
    </lineage>
</organism>
<evidence type="ECO:0000256" key="1">
    <source>
        <dbReference type="SAM" id="Phobius"/>
    </source>
</evidence>